<dbReference type="PROSITE" id="PS51898">
    <property type="entry name" value="TYR_RECOMBINASE"/>
    <property type="match status" value="1"/>
</dbReference>
<dbReference type="SUPFAM" id="SSF56349">
    <property type="entry name" value="DNA breaking-rejoining enzymes"/>
    <property type="match status" value="1"/>
</dbReference>
<dbReference type="Proteomes" id="UP000051184">
    <property type="component" value="Unassembled WGS sequence"/>
</dbReference>
<dbReference type="Pfam" id="PF13356">
    <property type="entry name" value="Arm-DNA-bind_3"/>
    <property type="match status" value="1"/>
</dbReference>
<dbReference type="CDD" id="cd00801">
    <property type="entry name" value="INT_P4_C"/>
    <property type="match status" value="1"/>
</dbReference>
<dbReference type="AlphaFoldDB" id="A0A0P1J201"/>
<organism evidence="6 7">
    <name type="scientific">Cognatishimia activa</name>
    <dbReference type="NCBI Taxonomy" id="1715691"/>
    <lineage>
        <taxon>Bacteria</taxon>
        <taxon>Pseudomonadati</taxon>
        <taxon>Pseudomonadota</taxon>
        <taxon>Alphaproteobacteria</taxon>
        <taxon>Rhodobacterales</taxon>
        <taxon>Paracoccaceae</taxon>
        <taxon>Cognatishimia</taxon>
    </lineage>
</organism>
<dbReference type="GO" id="GO:0003677">
    <property type="term" value="F:DNA binding"/>
    <property type="evidence" value="ECO:0007669"/>
    <property type="project" value="UniProtKB-KW"/>
</dbReference>
<dbReference type="InterPro" id="IPR010998">
    <property type="entry name" value="Integrase_recombinase_N"/>
</dbReference>
<proteinExistence type="inferred from homology"/>
<name>A0A0P1J201_9RHOB</name>
<evidence type="ECO:0000313" key="6">
    <source>
        <dbReference type="EMBL" id="CUK24242.1"/>
    </source>
</evidence>
<dbReference type="RefSeq" id="WP_058313273.1">
    <property type="nucleotide sequence ID" value="NZ_CYTO01000002.1"/>
</dbReference>
<dbReference type="PANTHER" id="PTHR30629:SF2">
    <property type="entry name" value="PROPHAGE INTEGRASE INTS-RELATED"/>
    <property type="match status" value="1"/>
</dbReference>
<reference evidence="7" key="1">
    <citation type="submission" date="2015-09" db="EMBL/GenBank/DDBJ databases">
        <authorList>
            <person name="Rodrigo-Torres Lidia"/>
            <person name="Arahal R.David."/>
        </authorList>
    </citation>
    <scope>NUCLEOTIDE SEQUENCE [LARGE SCALE GENOMIC DNA]</scope>
    <source>
        <strain evidence="7">CECT 5114</strain>
    </source>
</reference>
<keyword evidence="2" id="KW-0229">DNA integration</keyword>
<gene>
    <name evidence="6" type="primary">intS</name>
    <name evidence="6" type="ORF">TA5114_00017</name>
</gene>
<dbReference type="InterPro" id="IPR053876">
    <property type="entry name" value="Phage_int_M"/>
</dbReference>
<dbReference type="OrthoDB" id="9795573at2"/>
<evidence type="ECO:0000259" key="5">
    <source>
        <dbReference type="PROSITE" id="PS51898"/>
    </source>
</evidence>
<accession>A0A0P1J201</accession>
<dbReference type="Gene3D" id="3.30.160.390">
    <property type="entry name" value="Integrase, DNA-binding domain"/>
    <property type="match status" value="1"/>
</dbReference>
<dbReference type="InterPro" id="IPR025166">
    <property type="entry name" value="Integrase_DNA_bind_dom"/>
</dbReference>
<dbReference type="Gene3D" id="1.10.443.10">
    <property type="entry name" value="Intergrase catalytic core"/>
    <property type="match status" value="1"/>
</dbReference>
<evidence type="ECO:0000256" key="4">
    <source>
        <dbReference type="ARBA" id="ARBA00023172"/>
    </source>
</evidence>
<dbReference type="InterPro" id="IPR050808">
    <property type="entry name" value="Phage_Integrase"/>
</dbReference>
<evidence type="ECO:0000256" key="3">
    <source>
        <dbReference type="ARBA" id="ARBA00023125"/>
    </source>
</evidence>
<dbReference type="GO" id="GO:0006310">
    <property type="term" value="P:DNA recombination"/>
    <property type="evidence" value="ECO:0007669"/>
    <property type="project" value="UniProtKB-KW"/>
</dbReference>
<feature type="domain" description="Tyr recombinase" evidence="5">
    <location>
        <begin position="220"/>
        <end position="409"/>
    </location>
</feature>
<dbReference type="Gene3D" id="1.10.150.130">
    <property type="match status" value="1"/>
</dbReference>
<protein>
    <submittedName>
        <fullName evidence="6">Putative prophage CPS-53 integrase</fullName>
    </submittedName>
</protein>
<dbReference type="PANTHER" id="PTHR30629">
    <property type="entry name" value="PROPHAGE INTEGRASE"/>
    <property type="match status" value="1"/>
</dbReference>
<sequence>MPRRTLKELTAFQVDKLNKPGYHRVGGVSGLCLQVKASGSRSWVLRMTFGGKRRDLGLGSYPSVTLSMARERARISLDRAWAGFDPVEERRSQRVQAKPPTEEKAAKTFKQCVLEFCQDKIVHQKNAYRARQQFENSLEAYAFPIMGDLPVNKIELDHILQILRPIWKEKPDTASRVRSRVERVLNWATVSGHRAGENPARWRGHLDQILAPPSKLHKQAHHPALPVKDIPDFMRSLKKRKVSNSALALEFLILTASRSGEVRNAEWEEIDFEQQVWNVPAGRTKTGKSHRVPLSKQTFMVLDATPRIAGGKLIWSGVSGKPMSDMTIASIVKKMNAAEEAAEGDGWRDAESNRVATPHGFRSTFRDWAAEETEWPREMAEIALAHNMGSAVERAYRRSDMLERRREMMQDWADFVHRKQNNSSRMV</sequence>
<keyword evidence="7" id="KW-1185">Reference proteome</keyword>
<dbReference type="InterPro" id="IPR002104">
    <property type="entry name" value="Integrase_catalytic"/>
</dbReference>
<dbReference type="EMBL" id="CYUE01000001">
    <property type="protein sequence ID" value="CUK24242.1"/>
    <property type="molecule type" value="Genomic_DNA"/>
</dbReference>
<dbReference type="Pfam" id="PF22022">
    <property type="entry name" value="Phage_int_M"/>
    <property type="match status" value="1"/>
</dbReference>
<evidence type="ECO:0000313" key="7">
    <source>
        <dbReference type="Proteomes" id="UP000051184"/>
    </source>
</evidence>
<dbReference type="InterPro" id="IPR038488">
    <property type="entry name" value="Integrase_DNA-bd_sf"/>
</dbReference>
<keyword evidence="3" id="KW-0238">DNA-binding</keyword>
<evidence type="ECO:0000256" key="1">
    <source>
        <dbReference type="ARBA" id="ARBA00008857"/>
    </source>
</evidence>
<dbReference type="InterPro" id="IPR011010">
    <property type="entry name" value="DNA_brk_join_enz"/>
</dbReference>
<keyword evidence="4" id="KW-0233">DNA recombination</keyword>
<dbReference type="Pfam" id="PF00589">
    <property type="entry name" value="Phage_integrase"/>
    <property type="match status" value="1"/>
</dbReference>
<dbReference type="GO" id="GO:0015074">
    <property type="term" value="P:DNA integration"/>
    <property type="evidence" value="ECO:0007669"/>
    <property type="project" value="UniProtKB-KW"/>
</dbReference>
<dbReference type="STRING" id="1715691.TA5113_00049"/>
<dbReference type="InterPro" id="IPR013762">
    <property type="entry name" value="Integrase-like_cat_sf"/>
</dbReference>
<evidence type="ECO:0000256" key="2">
    <source>
        <dbReference type="ARBA" id="ARBA00022908"/>
    </source>
</evidence>
<comment type="similarity">
    <text evidence="1">Belongs to the 'phage' integrase family.</text>
</comment>